<dbReference type="PROSITE" id="PS51257">
    <property type="entry name" value="PROKAR_LIPOPROTEIN"/>
    <property type="match status" value="1"/>
</dbReference>
<keyword evidence="3" id="KW-0762">Sugar transport</keyword>
<dbReference type="RefSeq" id="WP_246183539.1">
    <property type="nucleotide sequence ID" value="NZ_VNHS01000010.1"/>
</dbReference>
<dbReference type="PANTHER" id="PTHR43649">
    <property type="entry name" value="ARABINOSE-BINDING PROTEIN-RELATED"/>
    <property type="match status" value="1"/>
</dbReference>
<sequence length="469" mass="51403">MAKKKGLLSVAALSMATVLVLSGCGGNNESGNNGATGANAGNTGASNSGNGGKVETKELSFMFRGGTDEQKAYTKVIEKFEADHPGVKVKITVTAADQYATKLKAAITGKKVPDVFYFNYGDLRAYVNSGVLADITEQIEGNSNIDIANIWEKGVNLYRYDGNVVGQGQLYGLPKDLGPFALGYNKTMFEKAGVPLPDKDKPYTWDEFIEVNKQLTKDNNGDGKPDQYGTGFNVNWSLQSFVWSNGADWLSEDGTKVTIDDPKFVEALQYFADMQNVHKITPSIEDAQTLDTYQRWMKGELAFFPVGPWDMPTYEKLPFDYDLIPYPAGSTGKSATWVGSLGIGVSSKTKHPQEAAELVAYLTGSQEGMQMLVDAKVQIPNLKDMAATWAADTATKPANKQEFMDIVNDYGRSLPGERTYNAEWYNLFFTDIQPVLDGKVTAADYVKAEQPKMQKLLDKALEQEAKSKQ</sequence>
<dbReference type="PANTHER" id="PTHR43649:SF12">
    <property type="entry name" value="DIACETYLCHITOBIOSE BINDING PROTEIN DASA"/>
    <property type="match status" value="1"/>
</dbReference>
<dbReference type="AlphaFoldDB" id="A0A5S5BV99"/>
<evidence type="ECO:0000313" key="4">
    <source>
        <dbReference type="Proteomes" id="UP000323257"/>
    </source>
</evidence>
<accession>A0A5S5BV99</accession>
<comment type="caution">
    <text evidence="3">The sequence shown here is derived from an EMBL/GenBank/DDBJ whole genome shotgun (WGS) entry which is preliminary data.</text>
</comment>
<feature type="compositionally biased region" description="Low complexity" evidence="1">
    <location>
        <begin position="30"/>
        <end position="48"/>
    </location>
</feature>
<evidence type="ECO:0000256" key="2">
    <source>
        <dbReference type="SAM" id="SignalP"/>
    </source>
</evidence>
<protein>
    <submittedName>
        <fullName evidence="3">Multiple sugar transport system substrate-binding protein</fullName>
    </submittedName>
</protein>
<gene>
    <name evidence="3" type="ORF">BCM02_11054</name>
</gene>
<dbReference type="InterPro" id="IPR050490">
    <property type="entry name" value="Bact_solute-bd_prot1"/>
</dbReference>
<dbReference type="CDD" id="cd13585">
    <property type="entry name" value="PBP2_TMBP_like"/>
    <property type="match status" value="1"/>
</dbReference>
<reference evidence="3 4" key="1">
    <citation type="submission" date="2019-07" db="EMBL/GenBank/DDBJ databases">
        <title>Genomic Encyclopedia of Type Strains, Phase III (KMG-III): the genomes of soil and plant-associated and newly described type strains.</title>
        <authorList>
            <person name="Whitman W."/>
        </authorList>
    </citation>
    <scope>NUCLEOTIDE SEQUENCE [LARGE SCALE GENOMIC DNA]</scope>
    <source>
        <strain evidence="3 4">BL24</strain>
    </source>
</reference>
<name>A0A5S5BV99_9BACL</name>
<feature type="signal peptide" evidence="2">
    <location>
        <begin position="1"/>
        <end position="22"/>
    </location>
</feature>
<evidence type="ECO:0000256" key="1">
    <source>
        <dbReference type="SAM" id="MobiDB-lite"/>
    </source>
</evidence>
<dbReference type="EMBL" id="VNHS01000010">
    <property type="protein sequence ID" value="TYP71105.1"/>
    <property type="molecule type" value="Genomic_DNA"/>
</dbReference>
<dbReference type="Gene3D" id="3.40.190.10">
    <property type="entry name" value="Periplasmic binding protein-like II"/>
    <property type="match status" value="1"/>
</dbReference>
<keyword evidence="2" id="KW-0732">Signal</keyword>
<keyword evidence="3" id="KW-0813">Transport</keyword>
<keyword evidence="4" id="KW-1185">Reference proteome</keyword>
<feature type="chain" id="PRO_5039511605" evidence="2">
    <location>
        <begin position="23"/>
        <end position="469"/>
    </location>
</feature>
<dbReference type="InterPro" id="IPR006059">
    <property type="entry name" value="SBP"/>
</dbReference>
<dbReference type="Proteomes" id="UP000323257">
    <property type="component" value="Unassembled WGS sequence"/>
</dbReference>
<dbReference type="SUPFAM" id="SSF53850">
    <property type="entry name" value="Periplasmic binding protein-like II"/>
    <property type="match status" value="1"/>
</dbReference>
<dbReference type="Pfam" id="PF01547">
    <property type="entry name" value="SBP_bac_1"/>
    <property type="match status" value="1"/>
</dbReference>
<proteinExistence type="predicted"/>
<organism evidence="3 4">
    <name type="scientific">Paenibacillus methanolicus</name>
    <dbReference type="NCBI Taxonomy" id="582686"/>
    <lineage>
        <taxon>Bacteria</taxon>
        <taxon>Bacillati</taxon>
        <taxon>Bacillota</taxon>
        <taxon>Bacilli</taxon>
        <taxon>Bacillales</taxon>
        <taxon>Paenibacillaceae</taxon>
        <taxon>Paenibacillus</taxon>
    </lineage>
</organism>
<feature type="region of interest" description="Disordered" evidence="1">
    <location>
        <begin position="30"/>
        <end position="51"/>
    </location>
</feature>
<evidence type="ECO:0000313" key="3">
    <source>
        <dbReference type="EMBL" id="TYP71105.1"/>
    </source>
</evidence>